<proteinExistence type="predicted"/>
<gene>
    <name evidence="1" type="ORF">MIMGU_mgv1a0095232mg</name>
</gene>
<keyword evidence="2" id="KW-1185">Reference proteome</keyword>
<evidence type="ECO:0000313" key="1">
    <source>
        <dbReference type="EMBL" id="EYU39893.1"/>
    </source>
</evidence>
<accession>A0A022RJG9</accession>
<name>A0A022RJG9_ERYGU</name>
<sequence length="10" mass="1168">MYDKLDLATV</sequence>
<dbReference type="EMBL" id="KI630437">
    <property type="protein sequence ID" value="EYU39893.1"/>
    <property type="molecule type" value="Genomic_DNA"/>
</dbReference>
<feature type="non-terminal residue" evidence="1">
    <location>
        <position position="10"/>
    </location>
</feature>
<reference evidence="1 2" key="1">
    <citation type="journal article" date="2013" name="Proc. Natl. Acad. Sci. U.S.A.">
        <title>Fine-scale variation in meiotic recombination in Mimulus inferred from population shotgun sequencing.</title>
        <authorList>
            <person name="Hellsten U."/>
            <person name="Wright K.M."/>
            <person name="Jenkins J."/>
            <person name="Shu S."/>
            <person name="Yuan Y."/>
            <person name="Wessler S.R."/>
            <person name="Schmutz J."/>
            <person name="Willis J.H."/>
            <person name="Rokhsar D.S."/>
        </authorList>
    </citation>
    <scope>NUCLEOTIDE SEQUENCE [LARGE SCALE GENOMIC DNA]</scope>
    <source>
        <strain evidence="2">cv. DUN x IM62</strain>
    </source>
</reference>
<organism evidence="1 2">
    <name type="scientific">Erythranthe guttata</name>
    <name type="common">Yellow monkey flower</name>
    <name type="synonym">Mimulus guttatus</name>
    <dbReference type="NCBI Taxonomy" id="4155"/>
    <lineage>
        <taxon>Eukaryota</taxon>
        <taxon>Viridiplantae</taxon>
        <taxon>Streptophyta</taxon>
        <taxon>Embryophyta</taxon>
        <taxon>Tracheophyta</taxon>
        <taxon>Spermatophyta</taxon>
        <taxon>Magnoliopsida</taxon>
        <taxon>eudicotyledons</taxon>
        <taxon>Gunneridae</taxon>
        <taxon>Pentapetalae</taxon>
        <taxon>asterids</taxon>
        <taxon>lamiids</taxon>
        <taxon>Lamiales</taxon>
        <taxon>Phrymaceae</taxon>
        <taxon>Erythranthe</taxon>
    </lineage>
</organism>
<dbReference type="Proteomes" id="UP000030748">
    <property type="component" value="Unassembled WGS sequence"/>
</dbReference>
<protein>
    <submittedName>
        <fullName evidence="1">Uncharacterized protein</fullName>
    </submittedName>
</protein>
<evidence type="ECO:0000313" key="2">
    <source>
        <dbReference type="Proteomes" id="UP000030748"/>
    </source>
</evidence>